<evidence type="ECO:0000313" key="4">
    <source>
        <dbReference type="EMBL" id="RLK54379.1"/>
    </source>
</evidence>
<dbReference type="SUPFAM" id="SSF53474">
    <property type="entry name" value="alpha/beta-Hydrolases"/>
    <property type="match status" value="1"/>
</dbReference>
<organism evidence="4 5">
    <name type="scientific">Actinokineospora cianjurensis</name>
    <dbReference type="NCBI Taxonomy" id="585224"/>
    <lineage>
        <taxon>Bacteria</taxon>
        <taxon>Bacillati</taxon>
        <taxon>Actinomycetota</taxon>
        <taxon>Actinomycetes</taxon>
        <taxon>Pseudonocardiales</taxon>
        <taxon>Pseudonocardiaceae</taxon>
        <taxon>Actinokineospora</taxon>
    </lineage>
</organism>
<feature type="domain" description="Alpha/beta hydrolase fold-3" evidence="3">
    <location>
        <begin position="76"/>
        <end position="276"/>
    </location>
</feature>
<name>A0A421AX47_9PSEU</name>
<dbReference type="RefSeq" id="WP_121394244.1">
    <property type="nucleotide sequence ID" value="NZ_RCDD01000007.1"/>
</dbReference>
<evidence type="ECO:0000259" key="3">
    <source>
        <dbReference type="Pfam" id="PF07859"/>
    </source>
</evidence>
<dbReference type="Pfam" id="PF07859">
    <property type="entry name" value="Abhydrolase_3"/>
    <property type="match status" value="1"/>
</dbReference>
<dbReference type="AlphaFoldDB" id="A0A421AX47"/>
<dbReference type="Gene3D" id="3.40.50.1820">
    <property type="entry name" value="alpha/beta hydrolase"/>
    <property type="match status" value="1"/>
</dbReference>
<dbReference type="InterPro" id="IPR029058">
    <property type="entry name" value="AB_hydrolase_fold"/>
</dbReference>
<dbReference type="GO" id="GO:0016787">
    <property type="term" value="F:hydrolase activity"/>
    <property type="evidence" value="ECO:0007669"/>
    <property type="project" value="UniProtKB-KW"/>
</dbReference>
<gene>
    <name evidence="4" type="ORF">CLV68_5929</name>
</gene>
<dbReference type="EMBL" id="RCDD01000007">
    <property type="protein sequence ID" value="RLK54379.1"/>
    <property type="molecule type" value="Genomic_DNA"/>
</dbReference>
<sequence>MTLDPQVEQYRAERERRRATPLYELTLDQARAEDLRSIQDAAGDPEPVASVLDTDARGVPVRIYRPTAETGPSPVLVYFFGGGWTLGTIDTADAICRRMTNAAGCVTVAVGYRLAPEHRFPTAVHDCHAATEWVAQQDWAGPIAVGGDSAGGNLAAAVTLLARDNGPDLAHQLLVYPNTDHGADTPSLRENTDRYLFNRHSVAWYWDNYLATPADGADPLASPLRATDHSGLPPATIITAGYDPLRDEGEAYARALSEAGVPTELTRFPGMAHGFFTMFGVLPAAAQAVALAAARLRGAFADHPSRAGRSG</sequence>
<evidence type="ECO:0000256" key="1">
    <source>
        <dbReference type="ARBA" id="ARBA00010515"/>
    </source>
</evidence>
<evidence type="ECO:0000313" key="5">
    <source>
        <dbReference type="Proteomes" id="UP000282454"/>
    </source>
</evidence>
<dbReference type="PANTHER" id="PTHR48081:SF8">
    <property type="entry name" value="ALPHA_BETA HYDROLASE FOLD-3 DOMAIN-CONTAINING PROTEIN-RELATED"/>
    <property type="match status" value="1"/>
</dbReference>
<evidence type="ECO:0000256" key="2">
    <source>
        <dbReference type="ARBA" id="ARBA00022801"/>
    </source>
</evidence>
<dbReference type="OrthoDB" id="3206739at2"/>
<dbReference type="PANTHER" id="PTHR48081">
    <property type="entry name" value="AB HYDROLASE SUPERFAMILY PROTEIN C4A8.06C"/>
    <property type="match status" value="1"/>
</dbReference>
<comment type="similarity">
    <text evidence="1">Belongs to the 'GDXG' lipolytic enzyme family.</text>
</comment>
<accession>A0A421AX47</accession>
<dbReference type="InterPro" id="IPR013094">
    <property type="entry name" value="AB_hydrolase_3"/>
</dbReference>
<proteinExistence type="inferred from homology"/>
<protein>
    <submittedName>
        <fullName evidence="4">Acetyl esterase</fullName>
    </submittedName>
</protein>
<comment type="caution">
    <text evidence="4">The sequence shown here is derived from an EMBL/GenBank/DDBJ whole genome shotgun (WGS) entry which is preliminary data.</text>
</comment>
<dbReference type="Proteomes" id="UP000282454">
    <property type="component" value="Unassembled WGS sequence"/>
</dbReference>
<dbReference type="InterPro" id="IPR050300">
    <property type="entry name" value="GDXG_lipolytic_enzyme"/>
</dbReference>
<dbReference type="FunFam" id="3.40.50.1820:FF:000089">
    <property type="entry name" value="Alpha/beta hydrolase"/>
    <property type="match status" value="1"/>
</dbReference>
<reference evidence="4 5" key="1">
    <citation type="submission" date="2018-10" db="EMBL/GenBank/DDBJ databases">
        <title>Genomic Encyclopedia of Archaeal and Bacterial Type Strains, Phase II (KMG-II): from individual species to whole genera.</title>
        <authorList>
            <person name="Goeker M."/>
        </authorList>
    </citation>
    <scope>NUCLEOTIDE SEQUENCE [LARGE SCALE GENOMIC DNA]</scope>
    <source>
        <strain evidence="4 5">DSM 45657</strain>
    </source>
</reference>
<keyword evidence="5" id="KW-1185">Reference proteome</keyword>
<keyword evidence="2" id="KW-0378">Hydrolase</keyword>